<comment type="caution">
    <text evidence="2">The sequence shown here is derived from an EMBL/GenBank/DDBJ whole genome shotgun (WGS) entry which is preliminary data.</text>
</comment>
<organism evidence="2 3">
    <name type="scientific">Synaphobranchus kaupii</name>
    <name type="common">Kaup's arrowtooth eel</name>
    <dbReference type="NCBI Taxonomy" id="118154"/>
    <lineage>
        <taxon>Eukaryota</taxon>
        <taxon>Metazoa</taxon>
        <taxon>Chordata</taxon>
        <taxon>Craniata</taxon>
        <taxon>Vertebrata</taxon>
        <taxon>Euteleostomi</taxon>
        <taxon>Actinopterygii</taxon>
        <taxon>Neopterygii</taxon>
        <taxon>Teleostei</taxon>
        <taxon>Anguilliformes</taxon>
        <taxon>Synaphobranchidae</taxon>
        <taxon>Synaphobranchus</taxon>
    </lineage>
</organism>
<dbReference type="EMBL" id="JAINUF010000002">
    <property type="protein sequence ID" value="KAJ8374264.1"/>
    <property type="molecule type" value="Genomic_DNA"/>
</dbReference>
<evidence type="ECO:0000313" key="2">
    <source>
        <dbReference type="EMBL" id="KAJ8374264.1"/>
    </source>
</evidence>
<proteinExistence type="predicted"/>
<keyword evidence="3" id="KW-1185">Reference proteome</keyword>
<sequence length="83" mass="9249">MSSRNLEDAEETGQCSADPPWINRVLTEAVQSLGSPVPHQRRGGSRSTPLLLNPNSKYLRADYDTPEELFSVSRDKHAGKARR</sequence>
<protein>
    <submittedName>
        <fullName evidence="2">Uncharacterized protein</fullName>
    </submittedName>
</protein>
<evidence type="ECO:0000313" key="3">
    <source>
        <dbReference type="Proteomes" id="UP001152622"/>
    </source>
</evidence>
<gene>
    <name evidence="2" type="ORF">SKAU_G00048440</name>
</gene>
<name>A0A9Q1J7C3_SYNKA</name>
<dbReference type="AlphaFoldDB" id="A0A9Q1J7C3"/>
<feature type="region of interest" description="Disordered" evidence="1">
    <location>
        <begin position="1"/>
        <end position="53"/>
    </location>
</feature>
<evidence type="ECO:0000256" key="1">
    <source>
        <dbReference type="SAM" id="MobiDB-lite"/>
    </source>
</evidence>
<dbReference type="Proteomes" id="UP001152622">
    <property type="component" value="Chromosome 2"/>
</dbReference>
<reference evidence="2" key="1">
    <citation type="journal article" date="2023" name="Science">
        <title>Genome structures resolve the early diversification of teleost fishes.</title>
        <authorList>
            <person name="Parey E."/>
            <person name="Louis A."/>
            <person name="Montfort J."/>
            <person name="Bouchez O."/>
            <person name="Roques C."/>
            <person name="Iampietro C."/>
            <person name="Lluch J."/>
            <person name="Castinel A."/>
            <person name="Donnadieu C."/>
            <person name="Desvignes T."/>
            <person name="Floi Bucao C."/>
            <person name="Jouanno E."/>
            <person name="Wen M."/>
            <person name="Mejri S."/>
            <person name="Dirks R."/>
            <person name="Jansen H."/>
            <person name="Henkel C."/>
            <person name="Chen W.J."/>
            <person name="Zahm M."/>
            <person name="Cabau C."/>
            <person name="Klopp C."/>
            <person name="Thompson A.W."/>
            <person name="Robinson-Rechavi M."/>
            <person name="Braasch I."/>
            <person name="Lecointre G."/>
            <person name="Bobe J."/>
            <person name="Postlethwait J.H."/>
            <person name="Berthelot C."/>
            <person name="Roest Crollius H."/>
            <person name="Guiguen Y."/>
        </authorList>
    </citation>
    <scope>NUCLEOTIDE SEQUENCE</scope>
    <source>
        <strain evidence="2">WJC10195</strain>
    </source>
</reference>
<accession>A0A9Q1J7C3</accession>